<keyword evidence="4 6" id="KW-1133">Transmembrane helix</keyword>
<feature type="transmembrane region" description="Helical" evidence="6">
    <location>
        <begin position="72"/>
        <end position="91"/>
    </location>
</feature>
<dbReference type="AlphaFoldDB" id="A0A8J3GEH3"/>
<dbReference type="InterPro" id="IPR052159">
    <property type="entry name" value="Competence_DNA_uptake"/>
</dbReference>
<keyword evidence="2" id="KW-1003">Cell membrane</keyword>
<proteinExistence type="predicted"/>
<feature type="domain" description="ComEC/Rec2-related protein" evidence="7">
    <location>
        <begin position="246"/>
        <end position="501"/>
    </location>
</feature>
<dbReference type="NCBIfam" id="TIGR00360">
    <property type="entry name" value="ComEC_N-term"/>
    <property type="match status" value="1"/>
</dbReference>
<feature type="transmembrane region" description="Helical" evidence="6">
    <location>
        <begin position="270"/>
        <end position="292"/>
    </location>
</feature>
<evidence type="ECO:0000313" key="9">
    <source>
        <dbReference type="Proteomes" id="UP000642829"/>
    </source>
</evidence>
<dbReference type="PANTHER" id="PTHR30619">
    <property type="entry name" value="DNA INTERNALIZATION/COMPETENCE PROTEIN COMEC/REC2"/>
    <property type="match status" value="1"/>
</dbReference>
<sequence>MDKKEESALHAVRLESGAHTPLLYLLIPLILGFVLATRFSDNSVSIIWLIVALILCIAATFISAKFPSQKTLYLWGATFCLTATLGSWLYYAHRVPPPPDLSQQPNREADVVIEVDRVFALRSRELRIAGIGELINAPKYAPQLRGQMIYFQCWKENIDAPVGRGGKIRIRGKLEPTPNDPDGFDGYLRQQGCYLKLSQASLKEITAPQPWLYQQFSRINERWQAILKTGADSPRTKQLAGIATAMLLGEKAALTTEQKERYIASGTMHLFAVSGLHVGIVAGLLVAVLAGLRIPRKLRPLIGLLLLMGYVQVTGAAPSAIRAWWMAFFFWTAFGLMRKPQPLSALACSALVVLLFDPRQLWSAGFQLSYTVVTGLLVYGVPLQDWLRQRFEPYRLIIANDLTRAQRFVRWSVNAMFGLLAISFAATLYSAPLSVRYFGVLAPGAFLLNIPLVTLAPLAMTASMLAVVAGWIGWTAATTFANHASWIFIAGMDALGPWLPENARKLTYIGLALARVWLCGGAGYAGRGLASGGPPNACLGALWAASCPHVSRACIWHRVTSD</sequence>
<keyword evidence="9" id="KW-1185">Reference proteome</keyword>
<organism evidence="8 9">
    <name type="scientific">Cerasicoccus arenae</name>
    <dbReference type="NCBI Taxonomy" id="424488"/>
    <lineage>
        <taxon>Bacteria</taxon>
        <taxon>Pseudomonadati</taxon>
        <taxon>Verrucomicrobiota</taxon>
        <taxon>Opitutia</taxon>
        <taxon>Puniceicoccales</taxon>
        <taxon>Cerasicoccaceae</taxon>
        <taxon>Cerasicoccus</taxon>
    </lineage>
</organism>
<feature type="transmembrane region" description="Helical" evidence="6">
    <location>
        <begin position="46"/>
        <end position="66"/>
    </location>
</feature>
<feature type="transmembrane region" description="Helical" evidence="6">
    <location>
        <begin position="408"/>
        <end position="431"/>
    </location>
</feature>
<evidence type="ECO:0000256" key="2">
    <source>
        <dbReference type="ARBA" id="ARBA00022475"/>
    </source>
</evidence>
<dbReference type="PANTHER" id="PTHR30619:SF7">
    <property type="entry name" value="BETA-LACTAMASE DOMAIN PROTEIN"/>
    <property type="match status" value="1"/>
</dbReference>
<reference evidence="8" key="2">
    <citation type="submission" date="2020-09" db="EMBL/GenBank/DDBJ databases">
        <authorList>
            <person name="Sun Q."/>
            <person name="Kim S."/>
        </authorList>
    </citation>
    <scope>NUCLEOTIDE SEQUENCE</scope>
    <source>
        <strain evidence="8">KCTC 12870</strain>
    </source>
</reference>
<feature type="transmembrane region" description="Helical" evidence="6">
    <location>
        <begin position="22"/>
        <end position="39"/>
    </location>
</feature>
<protein>
    <recommendedName>
        <fullName evidence="7">ComEC/Rec2-related protein domain-containing protein</fullName>
    </recommendedName>
</protein>
<dbReference type="Pfam" id="PF03772">
    <property type="entry name" value="Competence"/>
    <property type="match status" value="1"/>
</dbReference>
<evidence type="ECO:0000259" key="7">
    <source>
        <dbReference type="Pfam" id="PF03772"/>
    </source>
</evidence>
<dbReference type="Proteomes" id="UP000642829">
    <property type="component" value="Unassembled WGS sequence"/>
</dbReference>
<keyword evidence="3 6" id="KW-0812">Transmembrane</keyword>
<feature type="transmembrane region" description="Helical" evidence="6">
    <location>
        <begin position="368"/>
        <end position="387"/>
    </location>
</feature>
<feature type="transmembrane region" description="Helical" evidence="6">
    <location>
        <begin position="304"/>
        <end position="331"/>
    </location>
</feature>
<evidence type="ECO:0000256" key="1">
    <source>
        <dbReference type="ARBA" id="ARBA00004651"/>
    </source>
</evidence>
<reference evidence="8" key="1">
    <citation type="journal article" date="2014" name="Int. J. Syst. Evol. Microbiol.">
        <title>Complete genome sequence of Corynebacterium casei LMG S-19264T (=DSM 44701T), isolated from a smear-ripened cheese.</title>
        <authorList>
            <consortium name="US DOE Joint Genome Institute (JGI-PGF)"/>
            <person name="Walter F."/>
            <person name="Albersmeier A."/>
            <person name="Kalinowski J."/>
            <person name="Ruckert C."/>
        </authorList>
    </citation>
    <scope>NUCLEOTIDE SEQUENCE</scope>
    <source>
        <strain evidence="8">KCTC 12870</strain>
    </source>
</reference>
<dbReference type="InterPro" id="IPR004477">
    <property type="entry name" value="ComEC_N"/>
</dbReference>
<evidence type="ECO:0000313" key="8">
    <source>
        <dbReference type="EMBL" id="GHC09311.1"/>
    </source>
</evidence>
<comment type="caution">
    <text evidence="8">The sequence shown here is derived from an EMBL/GenBank/DDBJ whole genome shotgun (WGS) entry which is preliminary data.</text>
</comment>
<gene>
    <name evidence="8" type="ORF">GCM10007047_28130</name>
</gene>
<comment type="subcellular location">
    <subcellularLocation>
        <location evidence="1">Cell membrane</location>
        <topology evidence="1">Multi-pass membrane protein</topology>
    </subcellularLocation>
</comment>
<evidence type="ECO:0000256" key="4">
    <source>
        <dbReference type="ARBA" id="ARBA00022989"/>
    </source>
</evidence>
<keyword evidence="5 6" id="KW-0472">Membrane</keyword>
<evidence type="ECO:0000256" key="6">
    <source>
        <dbReference type="SAM" id="Phobius"/>
    </source>
</evidence>
<accession>A0A8J3GEH3</accession>
<evidence type="ECO:0000256" key="5">
    <source>
        <dbReference type="ARBA" id="ARBA00023136"/>
    </source>
</evidence>
<name>A0A8J3GEH3_9BACT</name>
<dbReference type="EMBL" id="BMXG01000021">
    <property type="protein sequence ID" value="GHC09311.1"/>
    <property type="molecule type" value="Genomic_DNA"/>
</dbReference>
<dbReference type="GO" id="GO:0005886">
    <property type="term" value="C:plasma membrane"/>
    <property type="evidence" value="ECO:0007669"/>
    <property type="project" value="UniProtKB-SubCell"/>
</dbReference>
<dbReference type="RefSeq" id="WP_189516353.1">
    <property type="nucleotide sequence ID" value="NZ_BMXG01000021.1"/>
</dbReference>
<evidence type="ECO:0000256" key="3">
    <source>
        <dbReference type="ARBA" id="ARBA00022692"/>
    </source>
</evidence>